<feature type="region of interest" description="Disordered" evidence="1">
    <location>
        <begin position="286"/>
        <end position="306"/>
    </location>
</feature>
<reference evidence="2 3" key="1">
    <citation type="submission" date="2018-07" db="EMBL/GenBank/DDBJ databases">
        <title>A high quality draft genome assembly of the barn swallow (H. rustica rustica).</title>
        <authorList>
            <person name="Formenti G."/>
            <person name="Chiara M."/>
            <person name="Poveda L."/>
            <person name="Francoijs K.-J."/>
            <person name="Bonisoli-Alquati A."/>
            <person name="Canova L."/>
            <person name="Gianfranceschi L."/>
            <person name="Horner D.S."/>
            <person name="Saino N."/>
        </authorList>
    </citation>
    <scope>NUCLEOTIDE SEQUENCE [LARGE SCALE GENOMIC DNA]</scope>
    <source>
        <strain evidence="2">Chelidonia</strain>
        <tissue evidence="2">Blood</tissue>
    </source>
</reference>
<dbReference type="STRING" id="333673.A0A3M0K2B6"/>
<protein>
    <submittedName>
        <fullName evidence="2">Uncharacterized protein</fullName>
    </submittedName>
</protein>
<dbReference type="Proteomes" id="UP000269221">
    <property type="component" value="Unassembled WGS sequence"/>
</dbReference>
<dbReference type="PANTHER" id="PTHR33332">
    <property type="entry name" value="REVERSE TRANSCRIPTASE DOMAIN-CONTAINING PROTEIN"/>
    <property type="match status" value="1"/>
</dbReference>
<keyword evidence="3" id="KW-1185">Reference proteome</keyword>
<comment type="caution">
    <text evidence="2">The sequence shown here is derived from an EMBL/GenBank/DDBJ whole genome shotgun (WGS) entry which is preliminary data.</text>
</comment>
<evidence type="ECO:0000256" key="1">
    <source>
        <dbReference type="SAM" id="MobiDB-lite"/>
    </source>
</evidence>
<dbReference type="EMBL" id="QRBI01000120">
    <property type="protein sequence ID" value="RMC07459.1"/>
    <property type="molecule type" value="Genomic_DNA"/>
</dbReference>
<proteinExistence type="predicted"/>
<sequence>MVAVAELWSPKSIFNCESREVSTKMQYFLSVDPLWLKVLVWPDIKIFLTTRKRKSACWLYLKFTLQLIRAQCSSHPSVHQILFRGTEPLLGLGKWLSSVTDNLTMPVVSKGVLEEQNTITSVRHRNKLPREVVDASSLEVPKARSAWVTTPRLGKEWLKAAQKKRIWECWSTAAEHEPACAQMAKKSDDILVRISNSLQDQGRDCPLYSALVRSHLKSCAQFWAPHYKKDIEGLECGWRRATELGKGLEHKVDEEWLRELGVFILEKRRGRKDLITLYSHLKVDCSQSGPSKEVPQDLLPKDPETA</sequence>
<gene>
    <name evidence="2" type="ORF">DUI87_16931</name>
</gene>
<evidence type="ECO:0000313" key="3">
    <source>
        <dbReference type="Proteomes" id="UP000269221"/>
    </source>
</evidence>
<dbReference type="AlphaFoldDB" id="A0A3M0K2B6"/>
<organism evidence="2 3">
    <name type="scientific">Hirundo rustica rustica</name>
    <dbReference type="NCBI Taxonomy" id="333673"/>
    <lineage>
        <taxon>Eukaryota</taxon>
        <taxon>Metazoa</taxon>
        <taxon>Chordata</taxon>
        <taxon>Craniata</taxon>
        <taxon>Vertebrata</taxon>
        <taxon>Euteleostomi</taxon>
        <taxon>Archelosauria</taxon>
        <taxon>Archosauria</taxon>
        <taxon>Dinosauria</taxon>
        <taxon>Saurischia</taxon>
        <taxon>Theropoda</taxon>
        <taxon>Coelurosauria</taxon>
        <taxon>Aves</taxon>
        <taxon>Neognathae</taxon>
        <taxon>Neoaves</taxon>
        <taxon>Telluraves</taxon>
        <taxon>Australaves</taxon>
        <taxon>Passeriformes</taxon>
        <taxon>Sylvioidea</taxon>
        <taxon>Hirundinidae</taxon>
        <taxon>Hirundo</taxon>
    </lineage>
</organism>
<dbReference type="OrthoDB" id="276744at2759"/>
<accession>A0A3M0K2B6</accession>
<name>A0A3M0K2B6_HIRRU</name>
<evidence type="ECO:0000313" key="2">
    <source>
        <dbReference type="EMBL" id="RMC07459.1"/>
    </source>
</evidence>